<keyword evidence="3" id="KW-1185">Reference proteome</keyword>
<accession>A0A433U4N5</accession>
<dbReference type="AlphaFoldDB" id="A0A433U4N5"/>
<comment type="caution">
    <text evidence="2">The sequence shown here is derived from an EMBL/GenBank/DDBJ whole genome shotgun (WGS) entry which is preliminary data.</text>
</comment>
<evidence type="ECO:0000313" key="2">
    <source>
        <dbReference type="EMBL" id="RUS88761.1"/>
    </source>
</evidence>
<feature type="compositionally biased region" description="Low complexity" evidence="1">
    <location>
        <begin position="317"/>
        <end position="329"/>
    </location>
</feature>
<dbReference type="Proteomes" id="UP000271974">
    <property type="component" value="Unassembled WGS sequence"/>
</dbReference>
<gene>
    <name evidence="2" type="ORF">EGW08_003478</name>
</gene>
<evidence type="ECO:0000313" key="3">
    <source>
        <dbReference type="Proteomes" id="UP000271974"/>
    </source>
</evidence>
<feature type="region of interest" description="Disordered" evidence="1">
    <location>
        <begin position="303"/>
        <end position="332"/>
    </location>
</feature>
<protein>
    <submittedName>
        <fullName evidence="2">Uncharacterized protein</fullName>
    </submittedName>
</protein>
<reference evidence="2 3" key="1">
    <citation type="submission" date="2019-01" db="EMBL/GenBank/DDBJ databases">
        <title>A draft genome assembly of the solar-powered sea slug Elysia chlorotica.</title>
        <authorList>
            <person name="Cai H."/>
            <person name="Li Q."/>
            <person name="Fang X."/>
            <person name="Li J."/>
            <person name="Curtis N.E."/>
            <person name="Altenburger A."/>
            <person name="Shibata T."/>
            <person name="Feng M."/>
            <person name="Maeda T."/>
            <person name="Schwartz J.A."/>
            <person name="Shigenobu S."/>
            <person name="Lundholm N."/>
            <person name="Nishiyama T."/>
            <person name="Yang H."/>
            <person name="Hasebe M."/>
            <person name="Li S."/>
            <person name="Pierce S.K."/>
            <person name="Wang J."/>
        </authorList>
    </citation>
    <scope>NUCLEOTIDE SEQUENCE [LARGE SCALE GENOMIC DNA]</scope>
    <source>
        <strain evidence="2">EC2010</strain>
        <tissue evidence="2">Whole organism of an adult</tissue>
    </source>
</reference>
<proteinExistence type="predicted"/>
<dbReference type="OrthoDB" id="6162952at2759"/>
<feature type="compositionally biased region" description="Polar residues" evidence="1">
    <location>
        <begin position="135"/>
        <end position="144"/>
    </location>
</feature>
<sequence length="498" mass="55641">MSVRQSRKSPLSTRRMQELNGENARHERELEKELSRLEKERLLKIRELRQEMQDFRISSARSRSSSRSPSRSPSRSASRQSLLPYSSPPRGSPRPLMDCSFITKFETHSTNQKTLPSECDLRKGTPNLYLKRSSSHGSRSTAKGSSKLPAITPLYDTQARSPSPRISVSEYDSLQCGHMQDKVRRTISSPTPYTRTISFDGNGSDSGAPTPLSLSPNASPSSSPKSPRRMLPKRNSGEQTEVRRVLSPRINATPTTISALHNDAKCIRVGPRLSVFDYHYNEVPKPHPPNSASSASSAIPQIVISNHTPNPPPPPNTNGGSTSNSIHSSCVNIPQSMPESLEVPLRRGRSRSVPSIPEQCASYLRALATKESSFETADIAEDLKPTAEPAAPMRSRSSSVCVPYFSHLKDAPRRDSLLRKYTARRGSYRRTSYTIEQLISDLARGVHHSELTSDYVEQRISPKEWEKLRQCRYLRMPNKKCEQQVLNVEGIFSKHTGL</sequence>
<name>A0A433U4N5_ELYCH</name>
<feature type="region of interest" description="Disordered" evidence="1">
    <location>
        <begin position="1"/>
        <end position="31"/>
    </location>
</feature>
<feature type="compositionally biased region" description="Low complexity" evidence="1">
    <location>
        <begin position="209"/>
        <end position="225"/>
    </location>
</feature>
<evidence type="ECO:0000256" key="1">
    <source>
        <dbReference type="SAM" id="MobiDB-lite"/>
    </source>
</evidence>
<feature type="region of interest" description="Disordered" evidence="1">
    <location>
        <begin position="53"/>
        <end position="98"/>
    </location>
</feature>
<organism evidence="2 3">
    <name type="scientific">Elysia chlorotica</name>
    <name type="common">Eastern emerald elysia</name>
    <name type="synonym">Sea slug</name>
    <dbReference type="NCBI Taxonomy" id="188477"/>
    <lineage>
        <taxon>Eukaryota</taxon>
        <taxon>Metazoa</taxon>
        <taxon>Spiralia</taxon>
        <taxon>Lophotrochozoa</taxon>
        <taxon>Mollusca</taxon>
        <taxon>Gastropoda</taxon>
        <taxon>Heterobranchia</taxon>
        <taxon>Euthyneura</taxon>
        <taxon>Panpulmonata</taxon>
        <taxon>Sacoglossa</taxon>
        <taxon>Placobranchoidea</taxon>
        <taxon>Plakobranchidae</taxon>
        <taxon>Elysia</taxon>
    </lineage>
</organism>
<feature type="compositionally biased region" description="Polar residues" evidence="1">
    <location>
        <begin position="187"/>
        <end position="207"/>
    </location>
</feature>
<feature type="region of interest" description="Disordered" evidence="1">
    <location>
        <begin position="187"/>
        <end position="249"/>
    </location>
</feature>
<dbReference type="EMBL" id="RQTK01000074">
    <property type="protein sequence ID" value="RUS88761.1"/>
    <property type="molecule type" value="Genomic_DNA"/>
</dbReference>
<feature type="compositionally biased region" description="Low complexity" evidence="1">
    <location>
        <begin position="58"/>
        <end position="85"/>
    </location>
</feature>
<feature type="region of interest" description="Disordered" evidence="1">
    <location>
        <begin position="110"/>
        <end position="166"/>
    </location>
</feature>